<proteinExistence type="predicted"/>
<dbReference type="Pfam" id="PF05635">
    <property type="entry name" value="23S_rRNA_IVP"/>
    <property type="match status" value="1"/>
</dbReference>
<dbReference type="SUPFAM" id="SSF158446">
    <property type="entry name" value="IVS-encoded protein-like"/>
    <property type="match status" value="1"/>
</dbReference>
<keyword evidence="2" id="KW-1185">Reference proteome</keyword>
<dbReference type="Gene3D" id="1.20.1440.60">
    <property type="entry name" value="23S rRNA-intervening sequence"/>
    <property type="match status" value="1"/>
</dbReference>
<reference evidence="1 2" key="1">
    <citation type="submission" date="2020-03" db="EMBL/GenBank/DDBJ databases">
        <title>Draft Genome Sequence of 2-Methylisoborneol Producing Pseudanabaena yagii Strain GIHE-NHR1 Isolated from North Han River in South Korea.</title>
        <authorList>
            <person name="Jeong J."/>
        </authorList>
    </citation>
    <scope>NUCLEOTIDE SEQUENCE [LARGE SCALE GENOMIC DNA]</scope>
    <source>
        <strain evidence="1 2">GIHE-NHR1</strain>
    </source>
</reference>
<evidence type="ECO:0000313" key="2">
    <source>
        <dbReference type="Proteomes" id="UP000738376"/>
    </source>
</evidence>
<gene>
    <name evidence="1" type="ORF">HC246_22360</name>
</gene>
<protein>
    <submittedName>
        <fullName evidence="1">Four helix bundle protein</fullName>
    </submittedName>
</protein>
<name>A0ABX1LWW6_9CYAN</name>
<dbReference type="InterPro" id="IPR036583">
    <property type="entry name" value="23S_rRNA_IVS_sf"/>
</dbReference>
<organism evidence="1 2">
    <name type="scientific">Pseudanabaena yagii GIHE-NHR1</name>
    <dbReference type="NCBI Taxonomy" id="2722753"/>
    <lineage>
        <taxon>Bacteria</taxon>
        <taxon>Bacillati</taxon>
        <taxon>Cyanobacteriota</taxon>
        <taxon>Cyanophyceae</taxon>
        <taxon>Pseudanabaenales</taxon>
        <taxon>Pseudanabaenaceae</taxon>
        <taxon>Pseudanabaena</taxon>
        <taxon>Pseudanabaena yagii</taxon>
    </lineage>
</organism>
<comment type="caution">
    <text evidence="1">The sequence shown here is derived from an EMBL/GenBank/DDBJ whole genome shotgun (WGS) entry which is preliminary data.</text>
</comment>
<dbReference type="NCBIfam" id="TIGR02436">
    <property type="entry name" value="four helix bundle protein"/>
    <property type="match status" value="1"/>
</dbReference>
<dbReference type="EMBL" id="JAAVJL010000003">
    <property type="protein sequence ID" value="NMF60695.1"/>
    <property type="molecule type" value="Genomic_DNA"/>
</dbReference>
<dbReference type="InterPro" id="IPR012657">
    <property type="entry name" value="23S_rRNA-intervening_sequence"/>
</dbReference>
<dbReference type="Proteomes" id="UP000738376">
    <property type="component" value="Unassembled WGS sequence"/>
</dbReference>
<dbReference type="RefSeq" id="WP_169365616.1">
    <property type="nucleotide sequence ID" value="NZ_JAAVJL010000003.1"/>
</dbReference>
<sequence length="129" mass="14920">MSRDFISKYQELRVYQLAFEAAMSLRELEYELPEREKNLLAEPMLLAARLVFIHVAAAWHKRYTYRAFITGISDAAAQAAKAQSWIEFAVTCGYFDAEKGQEIYRQYDEIITALGRMSENANAWLLRGK</sequence>
<evidence type="ECO:0000313" key="1">
    <source>
        <dbReference type="EMBL" id="NMF60695.1"/>
    </source>
</evidence>
<accession>A0ABX1LWW6</accession>